<dbReference type="InterPro" id="IPR014922">
    <property type="entry name" value="YdhG-like"/>
</dbReference>
<protein>
    <submittedName>
        <fullName evidence="2">YdeI/OmpD-associated family protein</fullName>
    </submittedName>
</protein>
<gene>
    <name evidence="2" type="ORF">M4L89_05210</name>
</gene>
<dbReference type="Gene3D" id="3.90.1150.200">
    <property type="match status" value="1"/>
</dbReference>
<dbReference type="Pfam" id="PF13376">
    <property type="entry name" value="OmdA"/>
    <property type="match status" value="1"/>
</dbReference>
<proteinExistence type="predicted"/>
<evidence type="ECO:0000313" key="3">
    <source>
        <dbReference type="Proteomes" id="UP001152422"/>
    </source>
</evidence>
<dbReference type="PIRSF" id="PIRSF021308">
    <property type="entry name" value="UCP021308"/>
    <property type="match status" value="1"/>
</dbReference>
<name>A0A9X4L382_9STAP</name>
<dbReference type="Pfam" id="PF08818">
    <property type="entry name" value="DUF1801"/>
    <property type="match status" value="1"/>
</dbReference>
<dbReference type="AlphaFoldDB" id="A0A9X4L382"/>
<sequence>MANEQDDHIKVNAFIDRLKQWQDEFKIMREIIRETELVEDYKWMHPCYTLENKNVVIIQDFKYYCALLFEKGSIMEDPYQSLIQQTKNVQAARQLRFESLEEVENRRDEIKWYVEEAISIEKSGKQVPMKKTADYEMPEELQIKLNDSPQLEEAFYNLTPGRQRQYMFHIGQAKRATTREKRVEKYVDHILEGKGIDDK</sequence>
<dbReference type="InterPro" id="IPR016786">
    <property type="entry name" value="YdeI_bac"/>
</dbReference>
<organism evidence="2 3">
    <name type="scientific">Staphylococcus equorum</name>
    <dbReference type="NCBI Taxonomy" id="246432"/>
    <lineage>
        <taxon>Bacteria</taxon>
        <taxon>Bacillati</taxon>
        <taxon>Bacillota</taxon>
        <taxon>Bacilli</taxon>
        <taxon>Bacillales</taxon>
        <taxon>Staphylococcaceae</taxon>
        <taxon>Staphylococcus</taxon>
    </lineage>
</organism>
<dbReference type="Proteomes" id="UP001152422">
    <property type="component" value="Unassembled WGS sequence"/>
</dbReference>
<comment type="caution">
    <text evidence="2">The sequence shown here is derived from an EMBL/GenBank/DDBJ whole genome shotgun (WGS) entry which is preliminary data.</text>
</comment>
<dbReference type="SUPFAM" id="SSF159888">
    <property type="entry name" value="YdhG-like"/>
    <property type="match status" value="1"/>
</dbReference>
<reference evidence="2" key="1">
    <citation type="submission" date="2022-05" db="EMBL/GenBank/DDBJ databases">
        <title>Comparative genomics of Staphylococcus equorum isolates.</title>
        <authorList>
            <person name="Luelf R.H."/>
        </authorList>
    </citation>
    <scope>NUCLEOTIDE SEQUENCE</scope>
    <source>
        <strain evidence="2">TMW 2.2497</strain>
    </source>
</reference>
<evidence type="ECO:0000259" key="1">
    <source>
        <dbReference type="Pfam" id="PF08818"/>
    </source>
</evidence>
<dbReference type="RefSeq" id="WP_002511512.1">
    <property type="nucleotide sequence ID" value="NZ_CP068576.1"/>
</dbReference>
<accession>A0A9X4L382</accession>
<dbReference type="EMBL" id="JAMBQA010000002">
    <property type="protein sequence ID" value="MDG0845615.1"/>
    <property type="molecule type" value="Genomic_DNA"/>
</dbReference>
<feature type="domain" description="YdhG-like" evidence="1">
    <location>
        <begin position="21"/>
        <end position="118"/>
    </location>
</feature>
<evidence type="ECO:0000313" key="2">
    <source>
        <dbReference type="EMBL" id="MDG0845615.1"/>
    </source>
</evidence>
<keyword evidence="3" id="KW-1185">Reference proteome</keyword>